<dbReference type="InterPro" id="IPR036397">
    <property type="entry name" value="RNaseH_sf"/>
</dbReference>
<sequence>MLDFVALDFEFGLHMNDRISIVEIGMQKVVGGKLVDNWQTLVNPESKLDGYASDNIHHIYASDVLFAPTFATIWPQIIAFVGDLPLVVHGVKNEQHAIITNCHFYDLPLQAFKYIDTLTLAKKLLPDLPKYNVNYLADYFKLPMTADHAALDDAQLTAQVLVAMQTKYGTDVISKIIK</sequence>
<name>A0A7X6S2Q1_9LACO</name>
<dbReference type="AlphaFoldDB" id="A0A7X6S2Q1"/>
<dbReference type="GO" id="GO:0008408">
    <property type="term" value="F:3'-5' exonuclease activity"/>
    <property type="evidence" value="ECO:0007669"/>
    <property type="project" value="TreeGrafter"/>
</dbReference>
<dbReference type="InterPro" id="IPR013520">
    <property type="entry name" value="Ribonucl_H"/>
</dbReference>
<organism evidence="2 3">
    <name type="scientific">Periweissella fabalis</name>
    <dbReference type="NCBI Taxonomy" id="1070421"/>
    <lineage>
        <taxon>Bacteria</taxon>
        <taxon>Bacillati</taxon>
        <taxon>Bacillota</taxon>
        <taxon>Bacilli</taxon>
        <taxon>Lactobacillales</taxon>
        <taxon>Lactobacillaceae</taxon>
        <taxon>Periweissella</taxon>
    </lineage>
</organism>
<dbReference type="Pfam" id="PF00929">
    <property type="entry name" value="RNase_T"/>
    <property type="match status" value="1"/>
</dbReference>
<dbReference type="SMART" id="SM00479">
    <property type="entry name" value="EXOIII"/>
    <property type="match status" value="1"/>
</dbReference>
<evidence type="ECO:0000313" key="3">
    <source>
        <dbReference type="Proteomes" id="UP000549765"/>
    </source>
</evidence>
<feature type="domain" description="Exonuclease" evidence="1">
    <location>
        <begin position="3"/>
        <end position="170"/>
    </location>
</feature>
<dbReference type="Gene3D" id="3.30.420.10">
    <property type="entry name" value="Ribonuclease H-like superfamily/Ribonuclease H"/>
    <property type="match status" value="1"/>
</dbReference>
<dbReference type="GO" id="GO:0003676">
    <property type="term" value="F:nucleic acid binding"/>
    <property type="evidence" value="ECO:0007669"/>
    <property type="project" value="InterPro"/>
</dbReference>
<keyword evidence="3" id="KW-1185">Reference proteome</keyword>
<dbReference type="InterPro" id="IPR012337">
    <property type="entry name" value="RNaseH-like_sf"/>
</dbReference>
<dbReference type="RefSeq" id="WP_168722099.1">
    <property type="nucleotide sequence ID" value="NZ_JAAXPN010000005.1"/>
</dbReference>
<dbReference type="SUPFAM" id="SSF53098">
    <property type="entry name" value="Ribonuclease H-like"/>
    <property type="match status" value="1"/>
</dbReference>
<dbReference type="PANTHER" id="PTHR30231">
    <property type="entry name" value="DNA POLYMERASE III SUBUNIT EPSILON"/>
    <property type="match status" value="1"/>
</dbReference>
<reference evidence="2 3" key="1">
    <citation type="submission" date="2020-04" db="EMBL/GenBank/DDBJ databases">
        <title>MicrobeNet Type strains.</title>
        <authorList>
            <person name="Nicholson A.C."/>
        </authorList>
    </citation>
    <scope>NUCLEOTIDE SEQUENCE [LARGE SCALE GENOMIC DNA]</scope>
    <source>
        <strain evidence="2 3">CCUG 61472</strain>
    </source>
</reference>
<gene>
    <name evidence="2" type="ORF">HF964_05750</name>
</gene>
<accession>A0A7X6S2Q1</accession>
<dbReference type="PANTHER" id="PTHR30231:SF42">
    <property type="entry name" value="EXONUCLEASE"/>
    <property type="match status" value="1"/>
</dbReference>
<evidence type="ECO:0000259" key="1">
    <source>
        <dbReference type="SMART" id="SM00479"/>
    </source>
</evidence>
<protein>
    <recommendedName>
        <fullName evidence="1">Exonuclease domain-containing protein</fullName>
    </recommendedName>
</protein>
<comment type="caution">
    <text evidence="2">The sequence shown here is derived from an EMBL/GenBank/DDBJ whole genome shotgun (WGS) entry which is preliminary data.</text>
</comment>
<dbReference type="Proteomes" id="UP000549765">
    <property type="component" value="Unassembled WGS sequence"/>
</dbReference>
<evidence type="ECO:0000313" key="2">
    <source>
        <dbReference type="EMBL" id="NKZ24304.1"/>
    </source>
</evidence>
<proteinExistence type="predicted"/>
<dbReference type="EMBL" id="JAAXPN010000005">
    <property type="protein sequence ID" value="NKZ24304.1"/>
    <property type="molecule type" value="Genomic_DNA"/>
</dbReference>
<dbReference type="GO" id="GO:0005829">
    <property type="term" value="C:cytosol"/>
    <property type="evidence" value="ECO:0007669"/>
    <property type="project" value="TreeGrafter"/>
</dbReference>